<feature type="compositionally biased region" description="Basic residues" evidence="1">
    <location>
        <begin position="160"/>
        <end position="177"/>
    </location>
</feature>
<feature type="compositionally biased region" description="Basic and acidic residues" evidence="1">
    <location>
        <begin position="245"/>
        <end position="256"/>
    </location>
</feature>
<protein>
    <submittedName>
        <fullName evidence="2">ABC transporter CDR4</fullName>
    </submittedName>
</protein>
<dbReference type="Proteomes" id="UP001163105">
    <property type="component" value="Unassembled WGS sequence"/>
</dbReference>
<reference evidence="2" key="1">
    <citation type="submission" date="2023-01" db="EMBL/GenBank/DDBJ databases">
        <title>The growth and conidiation of Purpureocillium lavendulum are regulated by nitrogen source and histone H3K14 acetylation.</title>
        <authorList>
            <person name="Tang P."/>
            <person name="Han J."/>
            <person name="Zhang C."/>
            <person name="Tang P."/>
            <person name="Qi F."/>
            <person name="Zhang K."/>
            <person name="Liang L."/>
        </authorList>
    </citation>
    <scope>NUCLEOTIDE SEQUENCE</scope>
    <source>
        <strain evidence="2">YMF1.00683</strain>
    </source>
</reference>
<keyword evidence="3" id="KW-1185">Reference proteome</keyword>
<evidence type="ECO:0000313" key="2">
    <source>
        <dbReference type="EMBL" id="KAJ6441017.1"/>
    </source>
</evidence>
<name>A0AB34FRQ3_9HYPO</name>
<dbReference type="EMBL" id="JAQHRD010000005">
    <property type="protein sequence ID" value="KAJ6441017.1"/>
    <property type="molecule type" value="Genomic_DNA"/>
</dbReference>
<organism evidence="2 3">
    <name type="scientific">Purpureocillium lavendulum</name>
    <dbReference type="NCBI Taxonomy" id="1247861"/>
    <lineage>
        <taxon>Eukaryota</taxon>
        <taxon>Fungi</taxon>
        <taxon>Dikarya</taxon>
        <taxon>Ascomycota</taxon>
        <taxon>Pezizomycotina</taxon>
        <taxon>Sordariomycetes</taxon>
        <taxon>Hypocreomycetidae</taxon>
        <taxon>Hypocreales</taxon>
        <taxon>Ophiocordycipitaceae</taxon>
        <taxon>Purpureocillium</taxon>
    </lineage>
</organism>
<sequence>MAEPSPKATPKRKRGQELPITPIKFSFDPSNAQPAEDGGGSPASRVAHRFRGLALGTAGGGGGVNDAAHDRHRDDDDGTDDEAATTASKRQRPDEDMPDITDESASSSSPPSPKDAHAADPNPEPSAARASLPQHDVAIASTETPGRPMQLPIVEDHPKTPGRRRAGTPPLRLKRSPSAKGKDKADEPSVADPVRAALTWHEDEITIYDPNDEDDDGTGINGVGFKPTPALAQVRAMKRRQQMADYRRREESEARARRSQRRRGETPIPSGGGVVKKKSPTRRVRFIDIESQKIAVTTI</sequence>
<dbReference type="AlphaFoldDB" id="A0AB34FRQ3"/>
<accession>A0AB34FRQ3</accession>
<evidence type="ECO:0000313" key="3">
    <source>
        <dbReference type="Proteomes" id="UP001163105"/>
    </source>
</evidence>
<feature type="region of interest" description="Disordered" evidence="1">
    <location>
        <begin position="1"/>
        <end position="280"/>
    </location>
</feature>
<proteinExistence type="predicted"/>
<gene>
    <name evidence="2" type="ORF">O9K51_06811</name>
</gene>
<comment type="caution">
    <text evidence="2">The sequence shown here is derived from an EMBL/GenBank/DDBJ whole genome shotgun (WGS) entry which is preliminary data.</text>
</comment>
<evidence type="ECO:0000256" key="1">
    <source>
        <dbReference type="SAM" id="MobiDB-lite"/>
    </source>
</evidence>